<dbReference type="PANTHER" id="PTHR44591:SF23">
    <property type="entry name" value="CHEY SUBFAMILY"/>
    <property type="match status" value="1"/>
</dbReference>
<dbReference type="PROSITE" id="PS50110">
    <property type="entry name" value="RESPONSE_REGULATORY"/>
    <property type="match status" value="1"/>
</dbReference>
<dbReference type="AlphaFoldDB" id="A0A3B1C5Q0"/>
<keyword evidence="1" id="KW-0597">Phosphoprotein</keyword>
<dbReference type="EMBL" id="UOGA01000248">
    <property type="protein sequence ID" value="VAX23432.1"/>
    <property type="molecule type" value="Genomic_DNA"/>
</dbReference>
<accession>A0A3B1C5Q0</accession>
<evidence type="ECO:0000313" key="3">
    <source>
        <dbReference type="EMBL" id="VAX23432.1"/>
    </source>
</evidence>
<dbReference type="CDD" id="cd00156">
    <property type="entry name" value="REC"/>
    <property type="match status" value="1"/>
</dbReference>
<dbReference type="InterPro" id="IPR011006">
    <property type="entry name" value="CheY-like_superfamily"/>
</dbReference>
<gene>
    <name evidence="3" type="ORF">MNBD_NITROSPINAE04-2120</name>
</gene>
<dbReference type="SUPFAM" id="SSF52172">
    <property type="entry name" value="CheY-like"/>
    <property type="match status" value="1"/>
</dbReference>
<dbReference type="GO" id="GO:0000160">
    <property type="term" value="P:phosphorelay signal transduction system"/>
    <property type="evidence" value="ECO:0007669"/>
    <property type="project" value="InterPro"/>
</dbReference>
<dbReference type="SMART" id="SM00448">
    <property type="entry name" value="REC"/>
    <property type="match status" value="1"/>
</dbReference>
<evidence type="ECO:0000259" key="2">
    <source>
        <dbReference type="PROSITE" id="PS50110"/>
    </source>
</evidence>
<dbReference type="PANTHER" id="PTHR44591">
    <property type="entry name" value="STRESS RESPONSE REGULATOR PROTEIN 1"/>
    <property type="match status" value="1"/>
</dbReference>
<name>A0A3B1C5Q0_9ZZZZ</name>
<evidence type="ECO:0000256" key="1">
    <source>
        <dbReference type="ARBA" id="ARBA00022553"/>
    </source>
</evidence>
<organism evidence="3">
    <name type="scientific">hydrothermal vent metagenome</name>
    <dbReference type="NCBI Taxonomy" id="652676"/>
    <lineage>
        <taxon>unclassified sequences</taxon>
        <taxon>metagenomes</taxon>
        <taxon>ecological metagenomes</taxon>
    </lineage>
</organism>
<dbReference type="Gene3D" id="3.40.50.2300">
    <property type="match status" value="1"/>
</dbReference>
<protein>
    <recommendedName>
        <fullName evidence="2">Response regulatory domain-containing protein</fullName>
    </recommendedName>
</protein>
<feature type="domain" description="Response regulatory" evidence="2">
    <location>
        <begin position="3"/>
        <end position="120"/>
    </location>
</feature>
<dbReference type="Pfam" id="PF00072">
    <property type="entry name" value="Response_reg"/>
    <property type="match status" value="1"/>
</dbReference>
<reference evidence="3" key="1">
    <citation type="submission" date="2018-06" db="EMBL/GenBank/DDBJ databases">
        <authorList>
            <person name="Zhirakovskaya E."/>
        </authorList>
    </citation>
    <scope>NUCLEOTIDE SEQUENCE</scope>
</reference>
<proteinExistence type="predicted"/>
<dbReference type="InterPro" id="IPR050595">
    <property type="entry name" value="Bact_response_regulator"/>
</dbReference>
<sequence length="124" mass="14049">MSSVLLVDDDDALRVTLREILEIDGYEVVEAYDAVKGIKLYRERPLDIIITDIMMKGESGITVIEKLRRDYPDVKIIAISGAFSMEKPGFLRMAKILGANRILFKPFGRQEMLTAVEELLSDKI</sequence>
<dbReference type="InterPro" id="IPR001789">
    <property type="entry name" value="Sig_transdc_resp-reg_receiver"/>
</dbReference>